<dbReference type="SUPFAM" id="SSF51445">
    <property type="entry name" value="(Trans)glycosidases"/>
    <property type="match status" value="1"/>
</dbReference>
<evidence type="ECO:0000256" key="4">
    <source>
        <dbReference type="ARBA" id="ARBA00012744"/>
    </source>
</evidence>
<evidence type="ECO:0000256" key="3">
    <source>
        <dbReference type="ARBA" id="ARBA00005336"/>
    </source>
</evidence>
<dbReference type="InterPro" id="IPR001764">
    <property type="entry name" value="Glyco_hydro_3_N"/>
</dbReference>
<dbReference type="InterPro" id="IPR036962">
    <property type="entry name" value="Glyco_hydro_3_N_sf"/>
</dbReference>
<comment type="caution">
    <text evidence="11">The sequence shown here is derived from an EMBL/GenBank/DDBJ whole genome shotgun (WGS) entry which is preliminary data.</text>
</comment>
<evidence type="ECO:0000256" key="1">
    <source>
        <dbReference type="ARBA" id="ARBA00000448"/>
    </source>
</evidence>
<dbReference type="InterPro" id="IPR036881">
    <property type="entry name" value="Glyco_hydro_3_C_sf"/>
</dbReference>
<keyword evidence="6" id="KW-0325">Glycoprotein</keyword>
<keyword evidence="9" id="KW-0624">Polysaccharide degradation</keyword>
<proteinExistence type="inferred from homology"/>
<keyword evidence="8" id="KW-0326">Glycosidase</keyword>
<sequence length="762" mass="81767">MKANSTILGALLASRSQATTNITNSSSAIYKDASYSASDRAADLLSRMTWTEKIGQMGGVRRLLGSDLSFNQTSYDILAEYQNGILGFGDNYNLASDVLPFANAVREQQINSTDLGIPYITLTDSLNSIYLLGGTMFPPSLSMGASFNVPLYEQVIGVIRDENVAIGTRWVLSPELDIAKEHHGGRIGEMYGEDRYLVGEFGTAYVNTMQQLDDEGYVKVACTVKHFVYGQSSGGINAASQYGGLNHIMNEQAMPFIKVVRDAQPKALMASYSAVDRVPMSVNKYLLQTVLRNTIGFDGVIMSDAGAISELHTLHAVASSSTNAALKALKAGLQLELSPGQPAMFPNLIDSANDSAVVDLVNTAVSQLLEIKFQAGVFDQPFPTAETLNATLRKTSHLEVAKNASEEAIVLLHNDGLLPLANTNSSKVAVLGPLAELLVMGSYAPNNSTQPLHGRPFLESLQSYLGSSNVDYVQGVDLTNTTDSSGISTAVLAAKEAGLAIVCLGSVSVLSEDGAAKWRTDGEFFAHPSLNFPGLQQDLLDAVLDAGVPTVLVMTGGQGFALPNSTVARTSAILHTFLAGEYTGEALVDTLYGVVNPSAKLPITLPPDSGATPIYYDYLPSDAGSYWSWPILDRANPPFKFGFGLSYTTFEFSAADVSVASGSSNVSVSVTVSNTGSVVGKEVPQVYFRQQYTTIETPNMQLIRFSKVELAPGEETTLEWTIAHEELGYWQDLEWTVETGNFTFWIGSSSREDDLQAFSVSL</sequence>
<dbReference type="GO" id="GO:0008422">
    <property type="term" value="F:beta-glucosidase activity"/>
    <property type="evidence" value="ECO:0007669"/>
    <property type="project" value="UniProtKB-EC"/>
</dbReference>
<dbReference type="PANTHER" id="PTHR42715:SF10">
    <property type="entry name" value="BETA-GLUCOSIDASE"/>
    <property type="match status" value="1"/>
</dbReference>
<reference evidence="11" key="1">
    <citation type="submission" date="2022-10" db="EMBL/GenBank/DDBJ databases">
        <title>Tapping the CABI collections for fungal endophytes: first genome assemblies for Collariella, Neodidymelliopsis, Ascochyta clinopodiicola, Didymella pomorum, Didymosphaeria variabile, Neocosmospora piperis and Neocucurbitaria cava.</title>
        <authorList>
            <person name="Hill R."/>
        </authorList>
    </citation>
    <scope>NUCLEOTIDE SEQUENCE</scope>
    <source>
        <strain evidence="11">IMI 355082</strain>
    </source>
</reference>
<comment type="catalytic activity">
    <reaction evidence="1">
        <text>Hydrolysis of terminal, non-reducing beta-D-glucosyl residues with release of beta-D-glucose.</text>
        <dbReference type="EC" id="3.2.1.21"/>
    </reaction>
</comment>
<dbReference type="GO" id="GO:0000272">
    <property type="term" value="P:polysaccharide catabolic process"/>
    <property type="evidence" value="ECO:0007669"/>
    <property type="project" value="UniProtKB-KW"/>
</dbReference>
<dbReference type="Pfam" id="PF00933">
    <property type="entry name" value="Glyco_hydro_3"/>
    <property type="match status" value="1"/>
</dbReference>
<dbReference type="SMART" id="SM01217">
    <property type="entry name" value="Fn3_like"/>
    <property type="match status" value="1"/>
</dbReference>
<evidence type="ECO:0000259" key="10">
    <source>
        <dbReference type="SMART" id="SM01217"/>
    </source>
</evidence>
<dbReference type="SUPFAM" id="SSF52279">
    <property type="entry name" value="Beta-D-glucan exohydrolase, C-terminal domain"/>
    <property type="match status" value="1"/>
</dbReference>
<organism evidence="11 12">
    <name type="scientific">Gnomoniopsis smithogilvyi</name>
    <dbReference type="NCBI Taxonomy" id="1191159"/>
    <lineage>
        <taxon>Eukaryota</taxon>
        <taxon>Fungi</taxon>
        <taxon>Dikarya</taxon>
        <taxon>Ascomycota</taxon>
        <taxon>Pezizomycotina</taxon>
        <taxon>Sordariomycetes</taxon>
        <taxon>Sordariomycetidae</taxon>
        <taxon>Diaporthales</taxon>
        <taxon>Gnomoniaceae</taxon>
        <taxon>Gnomoniopsis</taxon>
    </lineage>
</organism>
<dbReference type="PRINTS" id="PR00133">
    <property type="entry name" value="GLHYDRLASE3"/>
</dbReference>
<dbReference type="Pfam" id="PF01915">
    <property type="entry name" value="Glyco_hydro_3_C"/>
    <property type="match status" value="1"/>
</dbReference>
<evidence type="ECO:0000313" key="11">
    <source>
        <dbReference type="EMBL" id="KAJ4386444.1"/>
    </source>
</evidence>
<evidence type="ECO:0000256" key="5">
    <source>
        <dbReference type="ARBA" id="ARBA00022801"/>
    </source>
</evidence>
<evidence type="ECO:0000313" key="12">
    <source>
        <dbReference type="Proteomes" id="UP001140453"/>
    </source>
</evidence>
<dbReference type="InterPro" id="IPR050288">
    <property type="entry name" value="Cellulose_deg_GH3"/>
</dbReference>
<evidence type="ECO:0000256" key="6">
    <source>
        <dbReference type="ARBA" id="ARBA00023180"/>
    </source>
</evidence>
<dbReference type="InterPro" id="IPR013783">
    <property type="entry name" value="Ig-like_fold"/>
</dbReference>
<dbReference type="Pfam" id="PF14310">
    <property type="entry name" value="Fn3-like"/>
    <property type="match status" value="1"/>
</dbReference>
<comment type="pathway">
    <text evidence="2">Glycan metabolism; cellulose degradation.</text>
</comment>
<evidence type="ECO:0000256" key="2">
    <source>
        <dbReference type="ARBA" id="ARBA00004987"/>
    </source>
</evidence>
<evidence type="ECO:0000256" key="9">
    <source>
        <dbReference type="ARBA" id="ARBA00023326"/>
    </source>
</evidence>
<dbReference type="Proteomes" id="UP001140453">
    <property type="component" value="Unassembled WGS sequence"/>
</dbReference>
<protein>
    <recommendedName>
        <fullName evidence="4">beta-glucosidase</fullName>
        <ecNumber evidence="4">3.2.1.21</ecNumber>
    </recommendedName>
</protein>
<dbReference type="InterPro" id="IPR026891">
    <property type="entry name" value="Fn3-like"/>
</dbReference>
<gene>
    <name evidence="11" type="ORF">N0V93_009340</name>
</gene>
<feature type="domain" description="Fibronectin type III-like" evidence="10">
    <location>
        <begin position="682"/>
        <end position="750"/>
    </location>
</feature>
<comment type="similarity">
    <text evidence="3">Belongs to the glycosyl hydrolase 3 family.</text>
</comment>
<dbReference type="EMBL" id="JAPEVB010000006">
    <property type="protein sequence ID" value="KAJ4386444.1"/>
    <property type="molecule type" value="Genomic_DNA"/>
</dbReference>
<dbReference type="EC" id="3.2.1.21" evidence="4"/>
<dbReference type="Gene3D" id="3.40.50.1700">
    <property type="entry name" value="Glycoside hydrolase family 3 C-terminal domain"/>
    <property type="match status" value="1"/>
</dbReference>
<name>A0A9W9CTQ1_9PEZI</name>
<dbReference type="Gene3D" id="3.20.20.300">
    <property type="entry name" value="Glycoside hydrolase, family 3, N-terminal domain"/>
    <property type="match status" value="1"/>
</dbReference>
<evidence type="ECO:0000256" key="7">
    <source>
        <dbReference type="ARBA" id="ARBA00023277"/>
    </source>
</evidence>
<dbReference type="AlphaFoldDB" id="A0A9W9CTQ1"/>
<keyword evidence="5" id="KW-0378">Hydrolase</keyword>
<keyword evidence="7" id="KW-0119">Carbohydrate metabolism</keyword>
<dbReference type="Gene3D" id="2.60.40.10">
    <property type="entry name" value="Immunoglobulins"/>
    <property type="match status" value="1"/>
</dbReference>
<evidence type="ECO:0000256" key="8">
    <source>
        <dbReference type="ARBA" id="ARBA00023295"/>
    </source>
</evidence>
<accession>A0A9W9CTQ1</accession>
<dbReference type="InterPro" id="IPR002772">
    <property type="entry name" value="Glyco_hydro_3_C"/>
</dbReference>
<dbReference type="OrthoDB" id="2123594at2759"/>
<dbReference type="InterPro" id="IPR017853">
    <property type="entry name" value="GH"/>
</dbReference>
<keyword evidence="12" id="KW-1185">Reference proteome</keyword>
<dbReference type="PANTHER" id="PTHR42715">
    <property type="entry name" value="BETA-GLUCOSIDASE"/>
    <property type="match status" value="1"/>
</dbReference>